<dbReference type="EMBL" id="JAJJMA010150607">
    <property type="protein sequence ID" value="MCL7034846.1"/>
    <property type="molecule type" value="Genomic_DNA"/>
</dbReference>
<dbReference type="AlphaFoldDB" id="A0AA41SDH3"/>
<evidence type="ECO:0000313" key="1">
    <source>
        <dbReference type="EMBL" id="MCL7034846.1"/>
    </source>
</evidence>
<dbReference type="PANTHER" id="PTHR48478">
    <property type="entry name" value="LECTIN-LIKE"/>
    <property type="match status" value="1"/>
</dbReference>
<evidence type="ECO:0000313" key="2">
    <source>
        <dbReference type="Proteomes" id="UP001177140"/>
    </source>
</evidence>
<keyword evidence="2" id="KW-1185">Reference proteome</keyword>
<dbReference type="PANTHER" id="PTHR48478:SF1">
    <property type="entry name" value="LECTIN-LIKE"/>
    <property type="match status" value="1"/>
</dbReference>
<dbReference type="GO" id="GO:0030246">
    <property type="term" value="F:carbohydrate binding"/>
    <property type="evidence" value="ECO:0007669"/>
    <property type="project" value="InterPro"/>
</dbReference>
<accession>A0AA41SDH3</accession>
<reference evidence="1" key="1">
    <citation type="submission" date="2022-03" db="EMBL/GenBank/DDBJ databases">
        <title>A functionally conserved STORR gene fusion in Papaver species that diverged 16.8 million years ago.</title>
        <authorList>
            <person name="Catania T."/>
        </authorList>
    </citation>
    <scope>NUCLEOTIDE SEQUENCE</scope>
    <source>
        <strain evidence="1">S-191538</strain>
    </source>
</reference>
<dbReference type="Pfam" id="PF14299">
    <property type="entry name" value="PP2"/>
    <property type="match status" value="1"/>
</dbReference>
<comment type="caution">
    <text evidence="1">The sequence shown here is derived from an EMBL/GenBank/DDBJ whole genome shotgun (WGS) entry which is preliminary data.</text>
</comment>
<dbReference type="InterPro" id="IPR052147">
    <property type="entry name" value="PP2-like/Lectin"/>
</dbReference>
<sequence length="187" mass="21854">MNVELEARRRSGIFSNQNKEKCWIDSSGRNCFMLFPRSFEITWGNNTRYWTWLSIIEPSASGDREIKVPELVKVCWLHVQGNLDMSKLSPGVIYEVVFVVMFREDSYGWDIPVDLWLVLPDGQRIVQKVNLETKPKSQWIEIHVGDFETTQQPGDQEQEVNFILLEQEKLNWKKGLVIEGAIIRPKK</sequence>
<organism evidence="1 2">
    <name type="scientific">Papaver nudicaule</name>
    <name type="common">Iceland poppy</name>
    <dbReference type="NCBI Taxonomy" id="74823"/>
    <lineage>
        <taxon>Eukaryota</taxon>
        <taxon>Viridiplantae</taxon>
        <taxon>Streptophyta</taxon>
        <taxon>Embryophyta</taxon>
        <taxon>Tracheophyta</taxon>
        <taxon>Spermatophyta</taxon>
        <taxon>Magnoliopsida</taxon>
        <taxon>Ranunculales</taxon>
        <taxon>Papaveraceae</taxon>
        <taxon>Papaveroideae</taxon>
        <taxon>Papaver</taxon>
    </lineage>
</organism>
<proteinExistence type="predicted"/>
<protein>
    <submittedName>
        <fullName evidence="1">Uncharacterized protein</fullName>
    </submittedName>
</protein>
<dbReference type="Proteomes" id="UP001177140">
    <property type="component" value="Unassembled WGS sequence"/>
</dbReference>
<dbReference type="InterPro" id="IPR025886">
    <property type="entry name" value="PP2-like"/>
</dbReference>
<gene>
    <name evidence="1" type="ORF">MKW94_008851</name>
</gene>
<name>A0AA41SDH3_PAPNU</name>